<protein>
    <submittedName>
        <fullName evidence="1">Uncharacterized protein</fullName>
    </submittedName>
</protein>
<gene>
    <name evidence="1" type="ORF">RRG08_038326</name>
</gene>
<keyword evidence="2" id="KW-1185">Reference proteome</keyword>
<accession>A0AAE1APE3</accession>
<comment type="caution">
    <text evidence="1">The sequence shown here is derived from an EMBL/GenBank/DDBJ whole genome shotgun (WGS) entry which is preliminary data.</text>
</comment>
<reference evidence="1" key="1">
    <citation type="journal article" date="2023" name="G3 (Bethesda)">
        <title>A reference genome for the long-term kleptoplast-retaining sea slug Elysia crispata morphotype clarki.</title>
        <authorList>
            <person name="Eastman K.E."/>
            <person name="Pendleton A.L."/>
            <person name="Shaikh M.A."/>
            <person name="Suttiyut T."/>
            <person name="Ogas R."/>
            <person name="Tomko P."/>
            <person name="Gavelis G."/>
            <person name="Widhalm J.R."/>
            <person name="Wisecaver J.H."/>
        </authorList>
    </citation>
    <scope>NUCLEOTIDE SEQUENCE</scope>
    <source>
        <strain evidence="1">ECLA1</strain>
    </source>
</reference>
<dbReference type="EMBL" id="JAWDGP010001519">
    <property type="protein sequence ID" value="KAK3790836.1"/>
    <property type="molecule type" value="Genomic_DNA"/>
</dbReference>
<dbReference type="Proteomes" id="UP001283361">
    <property type="component" value="Unassembled WGS sequence"/>
</dbReference>
<name>A0AAE1APE3_9GAST</name>
<dbReference type="AlphaFoldDB" id="A0AAE1APE3"/>
<organism evidence="1 2">
    <name type="scientific">Elysia crispata</name>
    <name type="common">lettuce slug</name>
    <dbReference type="NCBI Taxonomy" id="231223"/>
    <lineage>
        <taxon>Eukaryota</taxon>
        <taxon>Metazoa</taxon>
        <taxon>Spiralia</taxon>
        <taxon>Lophotrochozoa</taxon>
        <taxon>Mollusca</taxon>
        <taxon>Gastropoda</taxon>
        <taxon>Heterobranchia</taxon>
        <taxon>Euthyneura</taxon>
        <taxon>Panpulmonata</taxon>
        <taxon>Sacoglossa</taxon>
        <taxon>Placobranchoidea</taxon>
        <taxon>Plakobranchidae</taxon>
        <taxon>Elysia</taxon>
    </lineage>
</organism>
<evidence type="ECO:0000313" key="1">
    <source>
        <dbReference type="EMBL" id="KAK3790836.1"/>
    </source>
</evidence>
<evidence type="ECO:0000313" key="2">
    <source>
        <dbReference type="Proteomes" id="UP001283361"/>
    </source>
</evidence>
<proteinExistence type="predicted"/>
<sequence length="182" mass="19951">MCGPVDSCSTVAPQVLSIDHVIFDHVLDLGTVALQVLCIDHMIFSHVQHLEAVAPQVLGIDHAICGYVGASPHPSLGAGDVRVSSCRQPHARARLPYWGDLGDVKKEGLLTTRGSDVPACRGLWVARIKNYEREAIQPFRKLHNHSGSYTTIQEATLPIENMNVTSKLTESQMERILQDGYS</sequence>